<feature type="transmembrane region" description="Helical" evidence="2">
    <location>
        <begin position="12"/>
        <end position="32"/>
    </location>
</feature>
<evidence type="ECO:0000313" key="3">
    <source>
        <dbReference type="Proteomes" id="UP000050790"/>
    </source>
</evidence>
<dbReference type="WBParaSite" id="SMRG1_97610.4">
    <property type="protein sequence ID" value="SMRG1_97610.4"/>
    <property type="gene ID" value="SMRG1_97610"/>
</dbReference>
<name>A0AA85AP95_9TREM</name>
<feature type="region of interest" description="Disordered" evidence="1">
    <location>
        <begin position="670"/>
        <end position="699"/>
    </location>
</feature>
<keyword evidence="2" id="KW-0472">Membrane</keyword>
<evidence type="ECO:0000313" key="4">
    <source>
        <dbReference type="WBParaSite" id="SMRG1_97610.1"/>
    </source>
</evidence>
<evidence type="ECO:0000313" key="5">
    <source>
        <dbReference type="WBParaSite" id="SMRG1_97610.2"/>
    </source>
</evidence>
<dbReference type="AlphaFoldDB" id="A0AA85AP95"/>
<feature type="region of interest" description="Disordered" evidence="1">
    <location>
        <begin position="451"/>
        <end position="479"/>
    </location>
</feature>
<reference evidence="4 5" key="1">
    <citation type="submission" date="2023-11" db="UniProtKB">
        <authorList>
            <consortium name="WormBaseParasite"/>
        </authorList>
    </citation>
    <scope>IDENTIFICATION</scope>
</reference>
<accession>A0AA85AP95</accession>
<organism evidence="3 6">
    <name type="scientific">Schistosoma margrebowiei</name>
    <dbReference type="NCBI Taxonomy" id="48269"/>
    <lineage>
        <taxon>Eukaryota</taxon>
        <taxon>Metazoa</taxon>
        <taxon>Spiralia</taxon>
        <taxon>Lophotrochozoa</taxon>
        <taxon>Platyhelminthes</taxon>
        <taxon>Trematoda</taxon>
        <taxon>Digenea</taxon>
        <taxon>Strigeidida</taxon>
        <taxon>Schistosomatoidea</taxon>
        <taxon>Schistosomatidae</taxon>
        <taxon>Schistosoma</taxon>
    </lineage>
</organism>
<dbReference type="Proteomes" id="UP000050790">
    <property type="component" value="Unassembled WGS sequence"/>
</dbReference>
<keyword evidence="2" id="KW-1133">Transmembrane helix</keyword>
<proteinExistence type="predicted"/>
<keyword evidence="2" id="KW-0812">Transmembrane</keyword>
<evidence type="ECO:0000256" key="1">
    <source>
        <dbReference type="SAM" id="MobiDB-lite"/>
    </source>
</evidence>
<dbReference type="WBParaSite" id="SMRG1_97610.3">
    <property type="protein sequence ID" value="SMRG1_97610.3"/>
    <property type="gene ID" value="SMRG1_97610"/>
</dbReference>
<evidence type="ECO:0000313" key="6">
    <source>
        <dbReference type="WBParaSite" id="SMRG1_97610.3"/>
    </source>
</evidence>
<feature type="compositionally biased region" description="Polar residues" evidence="1">
    <location>
        <begin position="689"/>
        <end position="699"/>
    </location>
</feature>
<feature type="transmembrane region" description="Helical" evidence="2">
    <location>
        <begin position="271"/>
        <end position="296"/>
    </location>
</feature>
<evidence type="ECO:0000256" key="2">
    <source>
        <dbReference type="SAM" id="Phobius"/>
    </source>
</evidence>
<dbReference type="WBParaSite" id="SMRG1_97610.5">
    <property type="protein sequence ID" value="SMRG1_97610.5"/>
    <property type="gene ID" value="SMRG1_97610"/>
</dbReference>
<dbReference type="WBParaSite" id="SMRG1_97610.1">
    <property type="protein sequence ID" value="SMRG1_97610.1"/>
    <property type="gene ID" value="SMRG1_97610"/>
</dbReference>
<sequence>MMYHSRSNSLHSILEMILSLLLLMINGIIIIYSKPLDIELDTPLTISFNPLSNQVQLNQPLIIRCEVHSFNNKQLESNNNNNNNILNGYSMFFQCPIAPWGKFCFHNCQSACVGEIPNKCPYDNELSLIKCRTAMTEQGYLFYEYTIPNLTETWLGLYHNNNNTSIDNDNHHHHHNKIEGFSCKTAGLETPRIPLTIVKPNDIQLNTMDLSKTKTSSSSSSNSHSMISHLNKTISNEYNTQKDESNPLNNGMNPSIKGINSELKAALTREVIIIGAIIIVFISVILNVFCCIRCALIRQYSKSKDRPHMQHLFCMAEEIRNARIVKQINGKGFNYRDKLGYEQQQQQQQHLGTLLHDGHKLNKKGNSLLLMNKIQSQSNGYESYQPSIDYGSEYLTGINCPGLLFNDNQSSNGLSNDIHLRYLPDGKSGNRQSISAFSIVPGQFPISWTHHNNSNSNIESHRRSISSLQRNGGNSLTSNHSSQQQITEAVTNFYLQHQQHFKELQNHLNNTNTITTTNNNNSNIDTVTMNQLGSDGINSCFGSIGQPDSSILSDINNNPLNVINYESPIMNKHNNDNHIILNNIIPLTNSSMNSSNYIIPINSINPLINNYTNQLTPNINRIQPIGSSQSQLITLMNKLNYTTNNNTTNNNNNQSIHNEQILNHLSTLSDTLNSQSDSGAGSGSGKISMDSSENKINSF</sequence>
<protein>
    <submittedName>
        <fullName evidence="4 5">Uncharacterized protein</fullName>
    </submittedName>
</protein>
<feature type="compositionally biased region" description="Polar residues" evidence="1">
    <location>
        <begin position="468"/>
        <end position="479"/>
    </location>
</feature>
<dbReference type="WBParaSite" id="SMRG1_97610.2">
    <property type="protein sequence ID" value="SMRG1_97610.2"/>
    <property type="gene ID" value="SMRG1_97610"/>
</dbReference>